<name>B3FVU7_9NEOB</name>
<evidence type="ECO:0000256" key="12">
    <source>
        <dbReference type="ARBA" id="ARBA00023027"/>
    </source>
</evidence>
<sequence length="343" mass="37920">MNPYALSVFLMGLASGTAITLSSCHWLVTWMGLEINTLAIIPLMTKTPHPRAIESATKYFLTQATASALLLFSSTINAWMSGQWTILSTLEIPAILLTAAIAIKLGVAPFHFWLPEVLQGLPIKTGLILSTWQKLAPMAVFIQMSSLTNLHLTLSLGLISIVAGGWGGINQTQTRKIMAYSSIAHLGWMTATIKLYPQLSILNFYLYIFMTSTLFLTFSSLNTKNMSELSNSWPKSPTLTAVSLLTLLSLSGLPPLTGFMPKWLITQEMIKHDLNIFALIMLLSTLLSLFFYLRLTYILALTLAPNTSFSPHPWTLTKKNIYTPLVISSLLLLPMTPLISSFF</sequence>
<keyword evidence="13 17" id="KW-0830">Ubiquinone</keyword>
<organism evidence="20">
    <name type="scientific">Pristimantis ridens</name>
    <name type="common">pygmy robber frog</name>
    <dbReference type="NCBI Taxonomy" id="228422"/>
    <lineage>
        <taxon>Eukaryota</taxon>
        <taxon>Metazoa</taxon>
        <taxon>Chordata</taxon>
        <taxon>Craniata</taxon>
        <taxon>Vertebrata</taxon>
        <taxon>Euteleostomi</taxon>
        <taxon>Amphibia</taxon>
        <taxon>Batrachia</taxon>
        <taxon>Anura</taxon>
        <taxon>Neobatrachia</taxon>
        <taxon>Hyloidea</taxon>
        <taxon>Strabomantidae</taxon>
        <taxon>Pristimantis</taxon>
    </lineage>
</organism>
<accession>B3FVU7</accession>
<feature type="domain" description="NADH:quinone oxidoreductase/Mrp antiporter transmembrane" evidence="18">
    <location>
        <begin position="24"/>
        <end position="287"/>
    </location>
</feature>
<evidence type="ECO:0000259" key="18">
    <source>
        <dbReference type="Pfam" id="PF00361"/>
    </source>
</evidence>
<dbReference type="GO" id="GO:0008137">
    <property type="term" value="F:NADH dehydrogenase (ubiquinone) activity"/>
    <property type="evidence" value="ECO:0007669"/>
    <property type="project" value="UniProtKB-EC"/>
</dbReference>
<dbReference type="GO" id="GO:0006120">
    <property type="term" value="P:mitochondrial electron transport, NADH to ubiquinone"/>
    <property type="evidence" value="ECO:0007669"/>
    <property type="project" value="InterPro"/>
</dbReference>
<feature type="transmembrane region" description="Helical" evidence="17">
    <location>
        <begin position="241"/>
        <end position="264"/>
    </location>
</feature>
<evidence type="ECO:0000256" key="10">
    <source>
        <dbReference type="ARBA" id="ARBA00022982"/>
    </source>
</evidence>
<evidence type="ECO:0000256" key="15">
    <source>
        <dbReference type="ARBA" id="ARBA00023136"/>
    </source>
</evidence>
<evidence type="ECO:0000256" key="13">
    <source>
        <dbReference type="ARBA" id="ARBA00023075"/>
    </source>
</evidence>
<evidence type="ECO:0000256" key="8">
    <source>
        <dbReference type="ARBA" id="ARBA00022792"/>
    </source>
</evidence>
<evidence type="ECO:0000256" key="4">
    <source>
        <dbReference type="ARBA" id="ARBA00021008"/>
    </source>
</evidence>
<feature type="transmembrane region" description="Helical" evidence="17">
    <location>
        <begin position="321"/>
        <end position="342"/>
    </location>
</feature>
<keyword evidence="12 17" id="KW-0520">NAD</keyword>
<geneLocation type="mitochondrion" evidence="20"/>
<feature type="transmembrane region" description="Helical" evidence="17">
    <location>
        <begin position="150"/>
        <end position="169"/>
    </location>
</feature>
<keyword evidence="6 17" id="KW-0679">Respiratory chain</keyword>
<keyword evidence="15 17" id="KW-0472">Membrane</keyword>
<keyword evidence="14 17" id="KW-0496">Mitochondrion</keyword>
<reference evidence="20" key="1">
    <citation type="journal article" date="2008" name="Mol. Phylogenet. Evol.">
        <title>Phylogeography of the Pygmy Rain Frog (Pristimantis ridens) across the lowland wet forests of isthmian Central America.</title>
        <authorList>
            <person name="Wang I.J."/>
            <person name="Crawford A.J."/>
            <person name="Bermingham E."/>
        </authorList>
    </citation>
    <scope>NUCLEOTIDE SEQUENCE</scope>
</reference>
<dbReference type="GO" id="GO:0005743">
    <property type="term" value="C:mitochondrial inner membrane"/>
    <property type="evidence" value="ECO:0007669"/>
    <property type="project" value="UniProtKB-SubCell"/>
</dbReference>
<evidence type="ECO:0000256" key="9">
    <source>
        <dbReference type="ARBA" id="ARBA00022967"/>
    </source>
</evidence>
<feature type="transmembrane region" description="Helical" evidence="17">
    <location>
        <begin position="59"/>
        <end position="80"/>
    </location>
</feature>
<dbReference type="InterPro" id="IPR003917">
    <property type="entry name" value="NADH_UbQ_OxRdtase_chain2"/>
</dbReference>
<feature type="domain" description="NADH dehydrogenase subunit 2 C-terminal" evidence="19">
    <location>
        <begin position="289"/>
        <end position="339"/>
    </location>
</feature>
<evidence type="ECO:0000256" key="1">
    <source>
        <dbReference type="ARBA" id="ARBA00004448"/>
    </source>
</evidence>
<proteinExistence type="inferred from homology"/>
<evidence type="ECO:0000256" key="17">
    <source>
        <dbReference type="RuleBase" id="RU003403"/>
    </source>
</evidence>
<dbReference type="InterPro" id="IPR050175">
    <property type="entry name" value="Complex_I_Subunit_2"/>
</dbReference>
<comment type="similarity">
    <text evidence="2 17">Belongs to the complex I subunit 2 family.</text>
</comment>
<feature type="transmembrane region" description="Helical" evidence="17">
    <location>
        <begin position="92"/>
        <end position="114"/>
    </location>
</feature>
<evidence type="ECO:0000256" key="11">
    <source>
        <dbReference type="ARBA" id="ARBA00022989"/>
    </source>
</evidence>
<dbReference type="InterPro" id="IPR010933">
    <property type="entry name" value="NADH_DH_su2_C"/>
</dbReference>
<evidence type="ECO:0000256" key="2">
    <source>
        <dbReference type="ARBA" id="ARBA00007012"/>
    </source>
</evidence>
<dbReference type="EC" id="7.1.1.2" evidence="3 17"/>
<keyword evidence="11 17" id="KW-1133">Transmembrane helix</keyword>
<evidence type="ECO:0000256" key="14">
    <source>
        <dbReference type="ARBA" id="ARBA00023128"/>
    </source>
</evidence>
<dbReference type="PANTHER" id="PTHR46552">
    <property type="entry name" value="NADH-UBIQUINONE OXIDOREDUCTASE CHAIN 2"/>
    <property type="match status" value="1"/>
</dbReference>
<dbReference type="PRINTS" id="PR01436">
    <property type="entry name" value="NADHDHGNASE2"/>
</dbReference>
<keyword evidence="8 17" id="KW-0999">Mitochondrion inner membrane</keyword>
<dbReference type="AlphaFoldDB" id="B3FVU7"/>
<comment type="catalytic activity">
    <reaction evidence="16 17">
        <text>a ubiquinone + NADH + 5 H(+)(in) = a ubiquinol + NAD(+) + 4 H(+)(out)</text>
        <dbReference type="Rhea" id="RHEA:29091"/>
        <dbReference type="Rhea" id="RHEA-COMP:9565"/>
        <dbReference type="Rhea" id="RHEA-COMP:9566"/>
        <dbReference type="ChEBI" id="CHEBI:15378"/>
        <dbReference type="ChEBI" id="CHEBI:16389"/>
        <dbReference type="ChEBI" id="CHEBI:17976"/>
        <dbReference type="ChEBI" id="CHEBI:57540"/>
        <dbReference type="ChEBI" id="CHEBI:57945"/>
        <dbReference type="EC" id="7.1.1.2"/>
    </reaction>
</comment>
<keyword evidence="9 17" id="KW-1278">Translocase</keyword>
<evidence type="ECO:0000256" key="6">
    <source>
        <dbReference type="ARBA" id="ARBA00022660"/>
    </source>
</evidence>
<dbReference type="InterPro" id="IPR001750">
    <property type="entry name" value="ND/Mrp_TM"/>
</dbReference>
<dbReference type="PANTHER" id="PTHR46552:SF1">
    <property type="entry name" value="NADH-UBIQUINONE OXIDOREDUCTASE CHAIN 2"/>
    <property type="match status" value="1"/>
</dbReference>
<evidence type="ECO:0000256" key="16">
    <source>
        <dbReference type="ARBA" id="ARBA00049551"/>
    </source>
</evidence>
<keyword evidence="10 17" id="KW-0249">Electron transport</keyword>
<feature type="transmembrane region" description="Helical" evidence="17">
    <location>
        <begin position="204"/>
        <end position="221"/>
    </location>
</feature>
<evidence type="ECO:0000256" key="5">
    <source>
        <dbReference type="ARBA" id="ARBA00022448"/>
    </source>
</evidence>
<comment type="subcellular location">
    <subcellularLocation>
        <location evidence="1 17">Mitochondrion inner membrane</location>
        <topology evidence="1 17">Multi-pass membrane protein</topology>
    </subcellularLocation>
</comment>
<dbReference type="Pfam" id="PF06444">
    <property type="entry name" value="NADH_dehy_S2_C"/>
    <property type="match status" value="1"/>
</dbReference>
<protein>
    <recommendedName>
        <fullName evidence="4 17">NADH-ubiquinone oxidoreductase chain 2</fullName>
        <ecNumber evidence="3 17">7.1.1.2</ecNumber>
    </recommendedName>
</protein>
<dbReference type="Pfam" id="PF00361">
    <property type="entry name" value="Proton_antipo_M"/>
    <property type="match status" value="1"/>
</dbReference>
<keyword evidence="5" id="KW-0813">Transport</keyword>
<comment type="function">
    <text evidence="17">Core subunit of the mitochondrial membrane respiratory chain NADH dehydrogenase (Complex I) which catalyzes electron transfer from NADH through the respiratory chain, using ubiquinone as an electron acceptor. Essential for the catalytic activity and assembly of complex I.</text>
</comment>
<feature type="transmembrane region" description="Helical" evidence="17">
    <location>
        <begin position="276"/>
        <end position="301"/>
    </location>
</feature>
<evidence type="ECO:0000259" key="19">
    <source>
        <dbReference type="Pfam" id="PF06444"/>
    </source>
</evidence>
<evidence type="ECO:0000256" key="7">
    <source>
        <dbReference type="ARBA" id="ARBA00022692"/>
    </source>
</evidence>
<keyword evidence="7 17" id="KW-0812">Transmembrane</keyword>
<evidence type="ECO:0000313" key="20">
    <source>
        <dbReference type="EMBL" id="ACD80022.1"/>
    </source>
</evidence>
<dbReference type="EMBL" id="EU443176">
    <property type="protein sequence ID" value="ACD80022.1"/>
    <property type="molecule type" value="Genomic_DNA"/>
</dbReference>
<evidence type="ECO:0000256" key="3">
    <source>
        <dbReference type="ARBA" id="ARBA00012944"/>
    </source>
</evidence>